<evidence type="ECO:0000313" key="2">
    <source>
        <dbReference type="EMBL" id="RZC69727.1"/>
    </source>
</evidence>
<dbReference type="EMBL" id="CM010721">
    <property type="protein sequence ID" value="RZC69727.1"/>
    <property type="molecule type" value="Genomic_DNA"/>
</dbReference>
<gene>
    <name evidence="2" type="ORF">C5167_032874</name>
</gene>
<protein>
    <submittedName>
        <fullName evidence="2">Uncharacterized protein</fullName>
    </submittedName>
</protein>
<dbReference type="Gramene" id="RZC69727">
    <property type="protein sequence ID" value="RZC69727"/>
    <property type="gene ID" value="C5167_032874"/>
</dbReference>
<feature type="compositionally biased region" description="Acidic residues" evidence="1">
    <location>
        <begin position="127"/>
        <end position="143"/>
    </location>
</feature>
<evidence type="ECO:0000256" key="1">
    <source>
        <dbReference type="SAM" id="MobiDB-lite"/>
    </source>
</evidence>
<proteinExistence type="predicted"/>
<keyword evidence="3" id="KW-1185">Reference proteome</keyword>
<sequence>MKKCDVMKILKEKNKMKKRFWKEAEPNGKGFIELEVTVINPEDEYDADKMKQVESTNVNSGLSQASVGDNLWNGGCSSQPSLVVEDEDNVDVDDCHPVEKMEPPVLFDSDEDNDRDYVAEFGKMYQGEEDVSDEEDDEEGDEVEDKHVQQQPDWFEPFKSDYKNYFDKDEEEPMFPEYEDIPTIDPSIMVVGTTFASKGAFKRHLRDFCGLKWVPI</sequence>
<feature type="region of interest" description="Disordered" evidence="1">
    <location>
        <begin position="125"/>
        <end position="152"/>
    </location>
</feature>
<reference evidence="2 3" key="1">
    <citation type="journal article" date="2018" name="Science">
        <title>The opium poppy genome and morphinan production.</title>
        <authorList>
            <person name="Guo L."/>
            <person name="Winzer T."/>
            <person name="Yang X."/>
            <person name="Li Y."/>
            <person name="Ning Z."/>
            <person name="He Z."/>
            <person name="Teodor R."/>
            <person name="Lu Y."/>
            <person name="Bowser T.A."/>
            <person name="Graham I.A."/>
            <person name="Ye K."/>
        </authorList>
    </citation>
    <scope>NUCLEOTIDE SEQUENCE [LARGE SCALE GENOMIC DNA]</scope>
    <source>
        <strain evidence="3">cv. HN1</strain>
        <tissue evidence="2">Leaves</tissue>
    </source>
</reference>
<name>A0A4Y7KA22_PAPSO</name>
<evidence type="ECO:0000313" key="3">
    <source>
        <dbReference type="Proteomes" id="UP000316621"/>
    </source>
</evidence>
<dbReference type="Proteomes" id="UP000316621">
    <property type="component" value="Chromosome 7"/>
</dbReference>
<accession>A0A4Y7KA22</accession>
<organism evidence="2 3">
    <name type="scientific">Papaver somniferum</name>
    <name type="common">Opium poppy</name>
    <dbReference type="NCBI Taxonomy" id="3469"/>
    <lineage>
        <taxon>Eukaryota</taxon>
        <taxon>Viridiplantae</taxon>
        <taxon>Streptophyta</taxon>
        <taxon>Embryophyta</taxon>
        <taxon>Tracheophyta</taxon>
        <taxon>Spermatophyta</taxon>
        <taxon>Magnoliopsida</taxon>
        <taxon>Ranunculales</taxon>
        <taxon>Papaveraceae</taxon>
        <taxon>Papaveroideae</taxon>
        <taxon>Papaver</taxon>
    </lineage>
</organism>
<dbReference type="AlphaFoldDB" id="A0A4Y7KA22"/>